<protein>
    <submittedName>
        <fullName evidence="1">DUF4077 domain-containing protein</fullName>
    </submittedName>
</protein>
<organism evidence="1 2">
    <name type="scientific">Bacillus cytotoxicus</name>
    <dbReference type="NCBI Taxonomy" id="580165"/>
    <lineage>
        <taxon>Bacteria</taxon>
        <taxon>Bacillati</taxon>
        <taxon>Bacillota</taxon>
        <taxon>Bacilli</taxon>
        <taxon>Bacillales</taxon>
        <taxon>Bacillaceae</taxon>
        <taxon>Bacillus</taxon>
        <taxon>Bacillus cereus group</taxon>
    </lineage>
</organism>
<comment type="caution">
    <text evidence="1">The sequence shown here is derived from an EMBL/GenBank/DDBJ whole genome shotgun (WGS) entry which is preliminary data.</text>
</comment>
<reference evidence="1" key="1">
    <citation type="submission" date="2022-05" db="EMBL/GenBank/DDBJ databases">
        <title>Comparative Genomics of Spacecraft Associated Microbes.</title>
        <authorList>
            <person name="Tran M.T."/>
            <person name="Wright A."/>
            <person name="Seuylemezian A."/>
            <person name="Eisen J."/>
            <person name="Coil D."/>
        </authorList>
    </citation>
    <scope>NUCLEOTIDE SEQUENCE</scope>
    <source>
        <strain evidence="1">FAIRING 10M-2.2</strain>
    </source>
</reference>
<keyword evidence="2" id="KW-1185">Reference proteome</keyword>
<sequence length="500" mass="55932">MEWLKRKCFSNLEQESQKNHLLLFISMFSFSLGIAAISYYGYIFTARAIPFWLCGVTVFIVGILLNLVPKMVYIYKYIMIYMLLVMSYIMIQTFNESPAIFQMVYFTLAVSLIYLSERLILMLGGVAVITTFILCNYWPKQFFAYTAASEAANFASLLAMVTLAMWGVTKIGKGLLVRLNKEKQEVMRKAVELENTQKLIEETVLKLDQNFNSLKNNANTSMESMGEINVAFQEVAMGAHSQSEMMTNSVEVLNDMETNIEHIISQVREVSTNVDESLEVSKISVGTLQNFEQHMRSLSEILTQSGLVFKELTEQSKRITEIADVITGISDQTSLLALNANIEAARAGEHGKGFAIVANEVLKLAEESNRSAGSIQGILKDFSNQASKVEEQVGKGKTVQEECSKMLSDVLANVSNLGAFIDSINRLMTEIVHHQESFQVKTTNIVQDVTYASTVIQQTSAATEDVLVSVEEERRRNETSVEALHTVAVQVKQLEAILEK</sequence>
<gene>
    <name evidence="1" type="ORF">M3215_09785</name>
</gene>
<accession>A0ACC6A7V2</accession>
<name>A0ACC6A7V2_9BACI</name>
<dbReference type="Proteomes" id="UP001202289">
    <property type="component" value="Unassembled WGS sequence"/>
</dbReference>
<evidence type="ECO:0000313" key="2">
    <source>
        <dbReference type="Proteomes" id="UP001202289"/>
    </source>
</evidence>
<dbReference type="EMBL" id="JAMBOP010000009">
    <property type="protein sequence ID" value="MCM3736107.1"/>
    <property type="molecule type" value="Genomic_DNA"/>
</dbReference>
<proteinExistence type="predicted"/>
<evidence type="ECO:0000313" key="1">
    <source>
        <dbReference type="EMBL" id="MCM3736107.1"/>
    </source>
</evidence>